<accession>A0A1I3VUF3</accession>
<evidence type="ECO:0000313" key="5">
    <source>
        <dbReference type="EMBL" id="SFJ98563.1"/>
    </source>
</evidence>
<proteinExistence type="predicted"/>
<sequence>MKQNKYDETEFFSAYQQMTRSQNGLEGAGEWHVFKALLPELQDKHVLDLGCGFGWHCRYAREAGASSVVGVDLSEKMLQKAREMTEDDLAVTYIRMPIEDIAFPSDQFDVVISSLAIHYVQDFGELCSKVHACLKPGGTFLLSVEHPIFTAREEQDWIIDDQGKRLYWPVDHYQMEGSRCTSFLAENVIKYHRTVSTYMNDLIGNGFTIKAVQEPMPSAEMLDEVDGMRDELRRPMFLIMKAVKANALDDRQI</sequence>
<dbReference type="Pfam" id="PF08241">
    <property type="entry name" value="Methyltransf_11"/>
    <property type="match status" value="1"/>
</dbReference>
<keyword evidence="3" id="KW-0949">S-adenosyl-L-methionine</keyword>
<organism evidence="5 6">
    <name type="scientific">Brevibacillus centrosporus</name>
    <dbReference type="NCBI Taxonomy" id="54910"/>
    <lineage>
        <taxon>Bacteria</taxon>
        <taxon>Bacillati</taxon>
        <taxon>Bacillota</taxon>
        <taxon>Bacilli</taxon>
        <taxon>Bacillales</taxon>
        <taxon>Paenibacillaceae</taxon>
        <taxon>Brevibacillus</taxon>
    </lineage>
</organism>
<evidence type="ECO:0000256" key="2">
    <source>
        <dbReference type="ARBA" id="ARBA00022679"/>
    </source>
</evidence>
<keyword evidence="6" id="KW-1185">Reference proteome</keyword>
<dbReference type="STRING" id="1884381.SAMN05518846_107176"/>
<evidence type="ECO:0000259" key="4">
    <source>
        <dbReference type="Pfam" id="PF08241"/>
    </source>
</evidence>
<dbReference type="EMBL" id="FORT01000007">
    <property type="protein sequence ID" value="SFJ98563.1"/>
    <property type="molecule type" value="Genomic_DNA"/>
</dbReference>
<dbReference type="PANTHER" id="PTHR43464">
    <property type="entry name" value="METHYLTRANSFERASE"/>
    <property type="match status" value="1"/>
</dbReference>
<name>A0A1I3VUF3_9BACL</name>
<dbReference type="AlphaFoldDB" id="A0A1I3VUF3"/>
<keyword evidence="2 5" id="KW-0808">Transferase</keyword>
<reference evidence="6" key="1">
    <citation type="submission" date="2016-10" db="EMBL/GenBank/DDBJ databases">
        <authorList>
            <person name="Varghese N."/>
            <person name="Submissions S."/>
        </authorList>
    </citation>
    <scope>NUCLEOTIDE SEQUENCE [LARGE SCALE GENOMIC DNA]</scope>
    <source>
        <strain evidence="6">OK042</strain>
    </source>
</reference>
<dbReference type="Proteomes" id="UP000198915">
    <property type="component" value="Unassembled WGS sequence"/>
</dbReference>
<dbReference type="Gene3D" id="3.40.50.150">
    <property type="entry name" value="Vaccinia Virus protein VP39"/>
    <property type="match status" value="1"/>
</dbReference>
<dbReference type="GO" id="GO:0008757">
    <property type="term" value="F:S-adenosylmethionine-dependent methyltransferase activity"/>
    <property type="evidence" value="ECO:0007669"/>
    <property type="project" value="InterPro"/>
</dbReference>
<keyword evidence="1 5" id="KW-0489">Methyltransferase</keyword>
<dbReference type="RefSeq" id="WP_092268739.1">
    <property type="nucleotide sequence ID" value="NZ_FORT01000007.1"/>
</dbReference>
<dbReference type="CDD" id="cd02440">
    <property type="entry name" value="AdoMet_MTases"/>
    <property type="match status" value="1"/>
</dbReference>
<evidence type="ECO:0000256" key="1">
    <source>
        <dbReference type="ARBA" id="ARBA00022603"/>
    </source>
</evidence>
<dbReference type="SUPFAM" id="SSF53335">
    <property type="entry name" value="S-adenosyl-L-methionine-dependent methyltransferases"/>
    <property type="match status" value="1"/>
</dbReference>
<protein>
    <submittedName>
        <fullName evidence="5">Methyltransferase domain-containing protein</fullName>
    </submittedName>
</protein>
<evidence type="ECO:0000256" key="3">
    <source>
        <dbReference type="ARBA" id="ARBA00022691"/>
    </source>
</evidence>
<evidence type="ECO:0000313" key="6">
    <source>
        <dbReference type="Proteomes" id="UP000198915"/>
    </source>
</evidence>
<gene>
    <name evidence="5" type="ORF">SAMN05518846_107176</name>
</gene>
<dbReference type="InterPro" id="IPR029063">
    <property type="entry name" value="SAM-dependent_MTases_sf"/>
</dbReference>
<dbReference type="InterPro" id="IPR013216">
    <property type="entry name" value="Methyltransf_11"/>
</dbReference>
<feature type="domain" description="Methyltransferase type 11" evidence="4">
    <location>
        <begin position="47"/>
        <end position="141"/>
    </location>
</feature>
<dbReference type="GO" id="GO:0032259">
    <property type="term" value="P:methylation"/>
    <property type="evidence" value="ECO:0007669"/>
    <property type="project" value="UniProtKB-KW"/>
</dbReference>
<dbReference type="PANTHER" id="PTHR43464:SF19">
    <property type="entry name" value="UBIQUINONE BIOSYNTHESIS O-METHYLTRANSFERASE, MITOCHONDRIAL"/>
    <property type="match status" value="1"/>
</dbReference>